<dbReference type="SUPFAM" id="SSF51445">
    <property type="entry name" value="(Trans)glycosidases"/>
    <property type="match status" value="1"/>
</dbReference>
<evidence type="ECO:0000256" key="3">
    <source>
        <dbReference type="ARBA" id="ARBA00023295"/>
    </source>
</evidence>
<dbReference type="Proteomes" id="UP000515121">
    <property type="component" value="Unplaced"/>
</dbReference>
<keyword evidence="5" id="KW-1185">Reference proteome</keyword>
<dbReference type="InterPro" id="IPR001360">
    <property type="entry name" value="Glyco_hydro_1"/>
</dbReference>
<dbReference type="AlphaFoldDB" id="A0A6P5ZM70"/>
<name>A0A6P5ZM70_DURZI</name>
<dbReference type="PROSITE" id="PS00653">
    <property type="entry name" value="GLYCOSYL_HYDROL_F1_2"/>
    <property type="match status" value="1"/>
</dbReference>
<dbReference type="PANTHER" id="PTHR10353">
    <property type="entry name" value="GLYCOSYL HYDROLASE"/>
    <property type="match status" value="1"/>
</dbReference>
<dbReference type="GeneID" id="111301938"/>
<reference evidence="6" key="1">
    <citation type="submission" date="2025-08" db="UniProtKB">
        <authorList>
            <consortium name="RefSeq"/>
        </authorList>
    </citation>
    <scope>IDENTIFICATION</scope>
    <source>
        <tissue evidence="6">Fruit stalk</tissue>
    </source>
</reference>
<dbReference type="InterPro" id="IPR017853">
    <property type="entry name" value="GH"/>
</dbReference>
<dbReference type="PANTHER" id="PTHR10353:SF175">
    <property type="entry name" value="BETA-GLUCOSIDASE 18-LIKE ISOFORM X1"/>
    <property type="match status" value="1"/>
</dbReference>
<dbReference type="GO" id="GO:0047782">
    <property type="term" value="F:coniferin beta-glucosidase activity"/>
    <property type="evidence" value="ECO:0007669"/>
    <property type="project" value="UniProtKB-ARBA"/>
</dbReference>
<evidence type="ECO:0000313" key="5">
    <source>
        <dbReference type="Proteomes" id="UP000515121"/>
    </source>
</evidence>
<accession>A0A6P5ZM70</accession>
<dbReference type="FunFam" id="3.20.20.80:FF:000020">
    <property type="entry name" value="Beta-glucosidase 12"/>
    <property type="match status" value="1"/>
</dbReference>
<evidence type="ECO:0000256" key="4">
    <source>
        <dbReference type="RuleBase" id="RU003690"/>
    </source>
</evidence>
<gene>
    <name evidence="6" type="primary">LOC111301938</name>
</gene>
<sequence length="728" mass="83050">MQVLERLTVDKLVVDVVGKGNVRYYSQQDSMDSNIVVDKNGLEMDQNQVDIGDQSLLVMRAKNSNQPVTYTHYSKGNSRKDLPIKAYIFYRWKISNQANFSRMTTRLLIFGPLPRHQGLVLGLERQGQNRSANKVCRKFPAVGLSPATLYVIVIKEVGRSAMVLDMKYEESLYMPEDGSFTSIIRFWGKITDSLTGYSPTPLITPVYPGQYNFLHDFGQKNKLSFLFFFVVNLLFSSSSNAQDFDKAIQDVRRFQFPYNFLFGTAVSSYQVEGGYLDDGKSLSNWDFFSHIPGNIKNNENGDVADDDYHLFLEDIVIAHSLGVKAYRFSISWARILPRGRFGEVNPSGIKFYNKIIDSLLLKGIEPFVTIHHFDHPQELEDRYGSWLSPLMQEDFVLLAETCFKSFGDRVKYWTTINEVNQFAEMAYVRGVFPPAHCSAPFGNCSVGNSDVEPFIVVHNMLLSHAKAVKLYREQFQPKQGGSIGLIAHSHMYEPLRDGESDRLAVNRALAFTLGWAIDPLVFGDYPPEMRQYHVSELPRFSPEETQIVKDRFAYTTGERDGILIGEPTGVERFYVVPRGIEKIVNYISKRYNNMPIYVTENGYSPPHTEQVPDLLHDVNRIKFHEGYLAALARAIKNGADVRGYFVWSLMDNFEWTGGYGTTFGLYYIDRQTLKRTPKISAKWYEDFIANRSKGSNREGFKNGKEGSKRFPKSKTVIISRAEAKATEI</sequence>
<evidence type="ECO:0000256" key="1">
    <source>
        <dbReference type="ARBA" id="ARBA00010838"/>
    </source>
</evidence>
<dbReference type="Gene3D" id="3.20.20.80">
    <property type="entry name" value="Glycosidases"/>
    <property type="match status" value="1"/>
</dbReference>
<dbReference type="InterPro" id="IPR033132">
    <property type="entry name" value="GH_1_N_CS"/>
</dbReference>
<dbReference type="PRINTS" id="PR00131">
    <property type="entry name" value="GLHYDRLASE1"/>
</dbReference>
<dbReference type="RefSeq" id="XP_022753642.1">
    <property type="nucleotide sequence ID" value="XM_022897907.1"/>
</dbReference>
<dbReference type="Pfam" id="PF00232">
    <property type="entry name" value="Glyco_hydro_1"/>
    <property type="match status" value="2"/>
</dbReference>
<comment type="similarity">
    <text evidence="1 4">Belongs to the glycosyl hydrolase 1 family.</text>
</comment>
<organism evidence="5 6">
    <name type="scientific">Durio zibethinus</name>
    <name type="common">Durian</name>
    <dbReference type="NCBI Taxonomy" id="66656"/>
    <lineage>
        <taxon>Eukaryota</taxon>
        <taxon>Viridiplantae</taxon>
        <taxon>Streptophyta</taxon>
        <taxon>Embryophyta</taxon>
        <taxon>Tracheophyta</taxon>
        <taxon>Spermatophyta</taxon>
        <taxon>Magnoliopsida</taxon>
        <taxon>eudicotyledons</taxon>
        <taxon>Gunneridae</taxon>
        <taxon>Pentapetalae</taxon>
        <taxon>rosids</taxon>
        <taxon>malvids</taxon>
        <taxon>Malvales</taxon>
        <taxon>Malvaceae</taxon>
        <taxon>Helicteroideae</taxon>
        <taxon>Durio</taxon>
    </lineage>
</organism>
<protein>
    <submittedName>
        <fullName evidence="6">Beta-glucosidase 18-like</fullName>
    </submittedName>
</protein>
<evidence type="ECO:0000313" key="6">
    <source>
        <dbReference type="RefSeq" id="XP_022753642.1"/>
    </source>
</evidence>
<keyword evidence="3" id="KW-0326">Glycosidase</keyword>
<proteinExistence type="inferred from homology"/>
<dbReference type="OrthoDB" id="933532at2759"/>
<keyword evidence="2" id="KW-0378">Hydrolase</keyword>
<dbReference type="GO" id="GO:0005975">
    <property type="term" value="P:carbohydrate metabolic process"/>
    <property type="evidence" value="ECO:0007669"/>
    <property type="project" value="InterPro"/>
</dbReference>
<dbReference type="KEGG" id="dzi:111301938"/>
<evidence type="ECO:0000256" key="2">
    <source>
        <dbReference type="ARBA" id="ARBA00022801"/>
    </source>
</evidence>